<dbReference type="PROSITE" id="PS00107">
    <property type="entry name" value="PROTEIN_KINASE_ATP"/>
    <property type="match status" value="1"/>
</dbReference>
<dbReference type="InterPro" id="IPR011009">
    <property type="entry name" value="Kinase-like_dom_sf"/>
</dbReference>
<evidence type="ECO:0000256" key="6">
    <source>
        <dbReference type="ARBA" id="ARBA00037982"/>
    </source>
</evidence>
<name>X6P3I5_RETFI</name>
<comment type="caution">
    <text evidence="10">The sequence shown here is derived from an EMBL/GenBank/DDBJ whole genome shotgun (WGS) entry which is preliminary data.</text>
</comment>
<keyword evidence="4 7" id="KW-0067">ATP-binding</keyword>
<accession>X6P3I5</accession>
<keyword evidence="2 7" id="KW-0547">Nucleotide-binding</keyword>
<protein>
    <recommendedName>
        <fullName evidence="9">Protein kinase domain-containing protein</fullName>
    </recommendedName>
</protein>
<dbReference type="GO" id="GO:0017148">
    <property type="term" value="P:negative regulation of translation"/>
    <property type="evidence" value="ECO:0007669"/>
    <property type="project" value="UniProtKB-KW"/>
</dbReference>
<evidence type="ECO:0000256" key="4">
    <source>
        <dbReference type="ARBA" id="ARBA00022840"/>
    </source>
</evidence>
<dbReference type="GO" id="GO:0005524">
    <property type="term" value="F:ATP binding"/>
    <property type="evidence" value="ECO:0007669"/>
    <property type="project" value="UniProtKB-UniRule"/>
</dbReference>
<evidence type="ECO:0000259" key="9">
    <source>
        <dbReference type="PROSITE" id="PS50011"/>
    </source>
</evidence>
<evidence type="ECO:0000313" key="11">
    <source>
        <dbReference type="Proteomes" id="UP000023152"/>
    </source>
</evidence>
<organism evidence="10 11">
    <name type="scientific">Reticulomyxa filosa</name>
    <dbReference type="NCBI Taxonomy" id="46433"/>
    <lineage>
        <taxon>Eukaryota</taxon>
        <taxon>Sar</taxon>
        <taxon>Rhizaria</taxon>
        <taxon>Retaria</taxon>
        <taxon>Foraminifera</taxon>
        <taxon>Monothalamids</taxon>
        <taxon>Reticulomyxidae</taxon>
        <taxon>Reticulomyxa</taxon>
    </lineage>
</organism>
<dbReference type="SMART" id="SM00220">
    <property type="entry name" value="S_TKc"/>
    <property type="match status" value="1"/>
</dbReference>
<sequence length="536" mass="61260">MCVRTGVDCNVQKKKKKKVLGKGSFGTVHGCRSRVDGCLYAVKHIPMFRHSSMSRQSLLREGYVMSALSRMGGNGHHLAQYYFMWEPPARDSLYIVMEWCSNGSLASRLGTPQSAHTLGLVALHIGRALHFLHSRAFVHLDVKPENILITRDNQFKLADFGLCVHVDKSFLVSTAEPKRISSPVVPRTGPVPMEQEEDENLNEGYEEYVEEEEEEEEEEGEIGEECDNNDGNNNGYNGGLTRQRTMICDDDKENDVSDFKEKEIQFNSKTGFDMETSPHLSNPDKNFASERNRKTSTTPMNAHLHCVMNANAWIETDDNKEYGIDKDIDNLQTLKTFSIQEGDRRYLCRELLEGTTHISQLHKVDIFALGASIYEMLTMKRLPHSGTAWYRIRSGFLEFENVNSQLQHLVQVEIYLIFFFFFLQKNKTKQKNVCILNFVRHLEDNMIEASYRQIQSLQKQLNVTHRQLQQYQGDMHAIPSEDNALTTPANSMVQTQMPTIFASSVSTTFQGSNKTKTNCCEPFDADMNTPIRNLFM</sequence>
<evidence type="ECO:0000256" key="3">
    <source>
        <dbReference type="ARBA" id="ARBA00022777"/>
    </source>
</evidence>
<keyword evidence="3" id="KW-0418">Kinase</keyword>
<dbReference type="PROSITE" id="PS50011">
    <property type="entry name" value="PROTEIN_KINASE_DOM"/>
    <property type="match status" value="1"/>
</dbReference>
<dbReference type="GO" id="GO:0005634">
    <property type="term" value="C:nucleus"/>
    <property type="evidence" value="ECO:0007669"/>
    <property type="project" value="TreeGrafter"/>
</dbReference>
<dbReference type="PANTHER" id="PTHR11042">
    <property type="entry name" value="EUKARYOTIC TRANSLATION INITIATION FACTOR 2-ALPHA KINASE EIF2-ALPHA KINASE -RELATED"/>
    <property type="match status" value="1"/>
</dbReference>
<reference evidence="10 11" key="1">
    <citation type="journal article" date="2013" name="Curr. Biol.">
        <title>The Genome of the Foraminiferan Reticulomyxa filosa.</title>
        <authorList>
            <person name="Glockner G."/>
            <person name="Hulsmann N."/>
            <person name="Schleicher M."/>
            <person name="Noegel A.A."/>
            <person name="Eichinger L."/>
            <person name="Gallinger C."/>
            <person name="Pawlowski J."/>
            <person name="Sierra R."/>
            <person name="Euteneuer U."/>
            <person name="Pillet L."/>
            <person name="Moustafa A."/>
            <person name="Platzer M."/>
            <person name="Groth M."/>
            <person name="Szafranski K."/>
            <person name="Schliwa M."/>
        </authorList>
    </citation>
    <scope>NUCLEOTIDE SEQUENCE [LARGE SCALE GENOMIC DNA]</scope>
</reference>
<dbReference type="GO" id="GO:0005737">
    <property type="term" value="C:cytoplasm"/>
    <property type="evidence" value="ECO:0007669"/>
    <property type="project" value="TreeGrafter"/>
</dbReference>
<evidence type="ECO:0000313" key="10">
    <source>
        <dbReference type="EMBL" id="ETO32649.1"/>
    </source>
</evidence>
<comment type="similarity">
    <text evidence="6">Belongs to the protein kinase superfamily. Ser/Thr protein kinase family. GCN2 subfamily.</text>
</comment>
<keyword evidence="1" id="KW-0808">Transferase</keyword>
<keyword evidence="11" id="KW-1185">Reference proteome</keyword>
<dbReference type="InterPro" id="IPR017441">
    <property type="entry name" value="Protein_kinase_ATP_BS"/>
</dbReference>
<feature type="region of interest" description="Disordered" evidence="8">
    <location>
        <begin position="183"/>
        <end position="239"/>
    </location>
</feature>
<feature type="domain" description="Protein kinase" evidence="9">
    <location>
        <begin position="14"/>
        <end position="468"/>
    </location>
</feature>
<dbReference type="CDD" id="cd00180">
    <property type="entry name" value="PKc"/>
    <property type="match status" value="1"/>
</dbReference>
<dbReference type="GO" id="GO:0004713">
    <property type="term" value="F:protein tyrosine kinase activity"/>
    <property type="evidence" value="ECO:0007669"/>
    <property type="project" value="TreeGrafter"/>
</dbReference>
<proteinExistence type="inferred from homology"/>
<gene>
    <name evidence="10" type="ORF">RFI_04468</name>
</gene>
<dbReference type="EMBL" id="ASPP01004035">
    <property type="protein sequence ID" value="ETO32649.1"/>
    <property type="molecule type" value="Genomic_DNA"/>
</dbReference>
<dbReference type="PROSITE" id="PS00108">
    <property type="entry name" value="PROTEIN_KINASE_ST"/>
    <property type="match status" value="1"/>
</dbReference>
<dbReference type="AlphaFoldDB" id="X6P3I5"/>
<feature type="binding site" evidence="7">
    <location>
        <position position="43"/>
    </location>
    <ligand>
        <name>ATP</name>
        <dbReference type="ChEBI" id="CHEBI:30616"/>
    </ligand>
</feature>
<feature type="compositionally biased region" description="Acidic residues" evidence="8">
    <location>
        <begin position="194"/>
        <end position="228"/>
    </location>
</feature>
<dbReference type="SUPFAM" id="SSF56112">
    <property type="entry name" value="Protein kinase-like (PK-like)"/>
    <property type="match status" value="1"/>
</dbReference>
<keyword evidence="5" id="KW-0652">Protein synthesis inhibitor</keyword>
<evidence type="ECO:0000256" key="8">
    <source>
        <dbReference type="SAM" id="MobiDB-lite"/>
    </source>
</evidence>
<evidence type="ECO:0000256" key="7">
    <source>
        <dbReference type="PROSITE-ProRule" id="PRU10141"/>
    </source>
</evidence>
<dbReference type="InterPro" id="IPR050339">
    <property type="entry name" value="CC_SR_Kinase"/>
</dbReference>
<evidence type="ECO:0000256" key="2">
    <source>
        <dbReference type="ARBA" id="ARBA00022741"/>
    </source>
</evidence>
<dbReference type="Gene3D" id="1.10.510.10">
    <property type="entry name" value="Transferase(Phosphotransferase) domain 1"/>
    <property type="match status" value="2"/>
</dbReference>
<dbReference type="Pfam" id="PF00069">
    <property type="entry name" value="Pkinase"/>
    <property type="match status" value="1"/>
</dbReference>
<dbReference type="InterPro" id="IPR008271">
    <property type="entry name" value="Ser/Thr_kinase_AS"/>
</dbReference>
<dbReference type="OrthoDB" id="5337378at2759"/>
<feature type="region of interest" description="Disordered" evidence="8">
    <location>
        <begin position="271"/>
        <end position="292"/>
    </location>
</feature>
<dbReference type="InterPro" id="IPR000719">
    <property type="entry name" value="Prot_kinase_dom"/>
</dbReference>
<evidence type="ECO:0000256" key="1">
    <source>
        <dbReference type="ARBA" id="ARBA00022679"/>
    </source>
</evidence>
<dbReference type="PANTHER" id="PTHR11042:SF185">
    <property type="entry name" value="WEE1-LIKE PROTEIN KINASE"/>
    <property type="match status" value="1"/>
</dbReference>
<evidence type="ECO:0000256" key="5">
    <source>
        <dbReference type="ARBA" id="ARBA00023193"/>
    </source>
</evidence>
<dbReference type="Proteomes" id="UP000023152">
    <property type="component" value="Unassembled WGS sequence"/>
</dbReference>